<proteinExistence type="predicted"/>
<sequence length="61" mass="6645">MYNRILTFAFSIACLLAMVMFMQQASTVPYGVSHHSVMMKIAHHTSGLPHAASEAPPSARV</sequence>
<organism evidence="2 3">
    <name type="scientific">Oxalobacter paraformigenes</name>
    <dbReference type="NCBI Taxonomy" id="556268"/>
    <lineage>
        <taxon>Bacteria</taxon>
        <taxon>Pseudomonadati</taxon>
        <taxon>Pseudomonadota</taxon>
        <taxon>Betaproteobacteria</taxon>
        <taxon>Burkholderiales</taxon>
        <taxon>Oxalobacteraceae</taxon>
        <taxon>Oxalobacter</taxon>
    </lineage>
</organism>
<gene>
    <name evidence="2" type="ORF">OFAG_02219</name>
</gene>
<feature type="chain" id="PRO_5004607239" evidence="1">
    <location>
        <begin position="26"/>
        <end position="61"/>
    </location>
</feature>
<dbReference type="AlphaFoldDB" id="T5LUQ3"/>
<dbReference type="RefSeq" id="WP_020995023.1">
    <property type="nucleotide sequence ID" value="NZ_CABMNL010000001.1"/>
</dbReference>
<evidence type="ECO:0000313" key="2">
    <source>
        <dbReference type="EMBL" id="EQM95223.1"/>
    </source>
</evidence>
<reference evidence="2" key="1">
    <citation type="submission" date="2011-10" db="EMBL/GenBank/DDBJ databases">
        <title>The Genome Sequence of Oxalobacter formigenes HOxBLS.</title>
        <authorList>
            <consortium name="The Broad Institute Genome Sequencing Platform"/>
            <person name="Earl A."/>
            <person name="Ward D."/>
            <person name="Feldgarden M."/>
            <person name="Gevers D."/>
            <person name="Allison M.J."/>
            <person name="Humphrey S."/>
            <person name="Young S.K."/>
            <person name="Zeng Q."/>
            <person name="Gargeya S."/>
            <person name="Fitzgerald M."/>
            <person name="Haas B."/>
            <person name="Abouelleil A."/>
            <person name="Alvarado L."/>
            <person name="Arachchi H.M."/>
            <person name="Berlin A."/>
            <person name="Brown A."/>
            <person name="Chapman S.B."/>
            <person name="Chen Z."/>
            <person name="Dunbar C."/>
            <person name="Freedman E."/>
            <person name="Gearin G."/>
            <person name="Goldberg J."/>
            <person name="Griggs A."/>
            <person name="Gujja S."/>
            <person name="Heiman D."/>
            <person name="Howarth C."/>
            <person name="Larson L."/>
            <person name="Lui A."/>
            <person name="MacDonald P.J.P."/>
            <person name="Montmayeur A."/>
            <person name="Murphy C."/>
            <person name="Neiman D."/>
            <person name="Pearson M."/>
            <person name="Priest M."/>
            <person name="Roberts A."/>
            <person name="Saif S."/>
            <person name="Shea T."/>
            <person name="Shenoy N."/>
            <person name="Sisk P."/>
            <person name="Stolte C."/>
            <person name="Sykes S."/>
            <person name="Wortman J."/>
            <person name="Nusbaum C."/>
            <person name="Birren B."/>
        </authorList>
    </citation>
    <scope>NUCLEOTIDE SEQUENCE [LARGE SCALE GENOMIC DNA]</scope>
    <source>
        <strain evidence="2">HOxBLS</strain>
    </source>
</reference>
<evidence type="ECO:0000313" key="3">
    <source>
        <dbReference type="Proteomes" id="UP000003973"/>
    </source>
</evidence>
<dbReference type="Proteomes" id="UP000003973">
    <property type="component" value="Unassembled WGS sequence"/>
</dbReference>
<feature type="signal peptide" evidence="1">
    <location>
        <begin position="1"/>
        <end position="25"/>
    </location>
</feature>
<keyword evidence="1" id="KW-0732">Signal</keyword>
<accession>T5LUQ3</accession>
<comment type="caution">
    <text evidence="2">The sequence shown here is derived from an EMBL/GenBank/DDBJ whole genome shotgun (WGS) entry which is preliminary data.</text>
</comment>
<keyword evidence="3" id="KW-1185">Reference proteome</keyword>
<dbReference type="EMBL" id="ACDP02000020">
    <property type="protein sequence ID" value="EQM95223.1"/>
    <property type="molecule type" value="Genomic_DNA"/>
</dbReference>
<protein>
    <submittedName>
        <fullName evidence="2">Uncharacterized protein</fullName>
    </submittedName>
</protein>
<name>T5LUQ3_9BURK</name>
<evidence type="ECO:0000256" key="1">
    <source>
        <dbReference type="SAM" id="SignalP"/>
    </source>
</evidence>
<dbReference type="HOGENOM" id="CLU_2918246_0_0_4"/>